<dbReference type="EMBL" id="VNFK01000004">
    <property type="protein sequence ID" value="TVU64870.1"/>
    <property type="molecule type" value="Genomic_DNA"/>
</dbReference>
<feature type="transmembrane region" description="Helical" evidence="1">
    <location>
        <begin position="188"/>
        <end position="211"/>
    </location>
</feature>
<dbReference type="AlphaFoldDB" id="A0A558H6X3"/>
<dbReference type="Proteomes" id="UP000316500">
    <property type="component" value="Unassembled WGS sequence"/>
</dbReference>
<dbReference type="RefSeq" id="WP_144649076.1">
    <property type="nucleotide sequence ID" value="NZ_VNFK01000004.1"/>
</dbReference>
<evidence type="ECO:0000256" key="1">
    <source>
        <dbReference type="SAM" id="Phobius"/>
    </source>
</evidence>
<feature type="transmembrane region" description="Helical" evidence="1">
    <location>
        <begin position="73"/>
        <end position="91"/>
    </location>
</feature>
<evidence type="ECO:0000313" key="3">
    <source>
        <dbReference type="Proteomes" id="UP000316500"/>
    </source>
</evidence>
<feature type="transmembrane region" description="Helical" evidence="1">
    <location>
        <begin position="234"/>
        <end position="256"/>
    </location>
</feature>
<name>A0A558H6X3_PAENT</name>
<evidence type="ECO:0000313" key="2">
    <source>
        <dbReference type="EMBL" id="TVU64870.1"/>
    </source>
</evidence>
<proteinExistence type="predicted"/>
<reference evidence="2 3" key="1">
    <citation type="submission" date="2019-07" db="EMBL/GenBank/DDBJ databases">
        <title>Diversity of Bacteria from Kongsfjorden, Arctic.</title>
        <authorList>
            <person name="Yu Y."/>
        </authorList>
    </citation>
    <scope>NUCLEOTIDE SEQUENCE [LARGE SCALE GENOMIC DNA]</scope>
    <source>
        <strain evidence="2 3">SM1928</strain>
    </source>
</reference>
<keyword evidence="1" id="KW-0812">Transmembrane</keyword>
<accession>A0A558H6X3</accession>
<feature type="transmembrane region" description="Helical" evidence="1">
    <location>
        <begin position="157"/>
        <end position="181"/>
    </location>
</feature>
<gene>
    <name evidence="2" type="ORF">FQP90_07420</name>
</gene>
<protein>
    <submittedName>
        <fullName evidence="2">Uncharacterized protein</fullName>
    </submittedName>
</protein>
<feature type="transmembrane region" description="Helical" evidence="1">
    <location>
        <begin position="21"/>
        <end position="43"/>
    </location>
</feature>
<comment type="caution">
    <text evidence="2">The sequence shown here is derived from an EMBL/GenBank/DDBJ whole genome shotgun (WGS) entry which is preliminary data.</text>
</comment>
<keyword evidence="1" id="KW-1133">Transmembrane helix</keyword>
<dbReference type="OrthoDB" id="3297477at2"/>
<organism evidence="2 3">
    <name type="scientific">Paenarthrobacter nitroguajacolicus</name>
    <name type="common">Arthrobacter nitroguajacolicus</name>
    <dbReference type="NCBI Taxonomy" id="211146"/>
    <lineage>
        <taxon>Bacteria</taxon>
        <taxon>Bacillati</taxon>
        <taxon>Actinomycetota</taxon>
        <taxon>Actinomycetes</taxon>
        <taxon>Micrococcales</taxon>
        <taxon>Micrococcaceae</taxon>
        <taxon>Paenarthrobacter</taxon>
    </lineage>
</organism>
<sequence length="265" mass="27894">MSTLVDTARKPSLFRAEITKLITLRSVWITAALTWLIVVLIGWSQAAPVGDALRTNDPELAPGASPETVGFDWVALGLIGIIVIGVISASSEYVSGQLRTSLVAAPNRERLYLAKCTALTAFVTLLGLVTIPLLSLLSQSGLGELSVVNGTVPASLILRWVGAIAFWDAIALIGFALGILLKQTLIPLFALIVVSQLSLMLLLLTPAFAYLPTVAGVLLFDPGLVTGSYPDADLGTLTAAIVTFTWTAGLVAFAGFKFSTRDARG</sequence>
<keyword evidence="1" id="KW-0472">Membrane</keyword>
<feature type="transmembrane region" description="Helical" evidence="1">
    <location>
        <begin position="112"/>
        <end position="137"/>
    </location>
</feature>